<protein>
    <submittedName>
        <fullName evidence="1">CRISPR-associated protein, Csa1 family</fullName>
    </submittedName>
    <submittedName>
        <fullName evidence="2">Type I-A CRISPR-associated protein Cas4/Csa1</fullName>
    </submittedName>
</protein>
<keyword evidence="4" id="KW-1185">Reference proteome</keyword>
<dbReference type="STRING" id="1273541.Pyrde_0314"/>
<proteinExistence type="predicted"/>
<evidence type="ECO:0000313" key="4">
    <source>
        <dbReference type="Proteomes" id="UP000196694"/>
    </source>
</evidence>
<reference evidence="1 3" key="1">
    <citation type="submission" date="2015-10" db="EMBL/GenBank/DDBJ databases">
        <title>Complete genome sequence of hyperthermophilic archaeon Pyrodictium delaneyi Su06.</title>
        <authorList>
            <person name="Jung J.-H."/>
            <person name="Lin J."/>
            <person name="Holden J.F."/>
            <person name="Park C.-S."/>
        </authorList>
    </citation>
    <scope>NUCLEOTIDE SEQUENCE [LARGE SCALE GENOMIC DNA]</scope>
    <source>
        <strain evidence="1 3">Su06</strain>
    </source>
</reference>
<evidence type="ECO:0000313" key="2">
    <source>
        <dbReference type="EMBL" id="OWJ54419.1"/>
    </source>
</evidence>
<dbReference type="NCBIfam" id="TIGR01896">
    <property type="entry name" value="cas_AF1879"/>
    <property type="match status" value="1"/>
</dbReference>
<evidence type="ECO:0000313" key="3">
    <source>
        <dbReference type="Proteomes" id="UP000058613"/>
    </source>
</evidence>
<dbReference type="Pfam" id="PF06023">
    <property type="entry name" value="Csa1"/>
    <property type="match status" value="1"/>
</dbReference>
<dbReference type="Proteomes" id="UP000196694">
    <property type="component" value="Unassembled WGS sequence"/>
</dbReference>
<dbReference type="InterPro" id="IPR009260">
    <property type="entry name" value="CRISPR-ass_Csa1"/>
</dbReference>
<dbReference type="Proteomes" id="UP000058613">
    <property type="component" value="Chromosome"/>
</dbReference>
<sequence length="272" mass="30350">MVLPRRVWDYIRSLGSEGAAYAEIRGWRFDYVAPRYRYRPSVSEVASYCPSRRDIYLRRVVGVKPPRSQQAVYGMLVHEFFLEPFRLVDRGVTDVEELAAARRQLARRLGVRPDRFLLRVYSLGAALALQSLVEGGVPVRVEPQLPGAPVGLSDMVKPDLLVGFIPVEVTTADPYSTYGGRKELQLAGYALALEAWTGFPVDYGVAVYIRRRESGDPFPEWRVVPIDDGLRRSFLRARDEAAMIVENGVDPGPAGDGCPAWCPFRGTVQGCS</sequence>
<reference evidence="2 4" key="2">
    <citation type="submission" date="2017-05" db="EMBL/GenBank/DDBJ databases">
        <title>The draft genome of the hyperthermophilic archaeon 'Pyrodictium delaneyi strain Hulk', an iron and nitrate reducer, reveals the capacity for sulfate reduction.</title>
        <authorList>
            <person name="Demey L.M."/>
            <person name="Miller C."/>
            <person name="Manzella M."/>
            <person name="Reguera G."/>
            <person name="Kashefi K."/>
        </authorList>
    </citation>
    <scope>NUCLEOTIDE SEQUENCE [LARGE SCALE GENOMIC DNA]</scope>
    <source>
        <strain evidence="2 4">Hulk</strain>
    </source>
</reference>
<organism evidence="1 3">
    <name type="scientific">Pyrodictium delaneyi</name>
    <dbReference type="NCBI Taxonomy" id="1273541"/>
    <lineage>
        <taxon>Archaea</taxon>
        <taxon>Thermoproteota</taxon>
        <taxon>Thermoprotei</taxon>
        <taxon>Desulfurococcales</taxon>
        <taxon>Pyrodictiaceae</taxon>
        <taxon>Pyrodictium</taxon>
    </lineage>
</organism>
<dbReference type="EMBL" id="CP013011">
    <property type="protein sequence ID" value="ALL00364.1"/>
    <property type="molecule type" value="Genomic_DNA"/>
</dbReference>
<accession>A0A0P0N2V2</accession>
<name>A0A0P0N2V2_9CREN</name>
<dbReference type="EMBL" id="NCQP01000006">
    <property type="protein sequence ID" value="OWJ54419.1"/>
    <property type="molecule type" value="Genomic_DNA"/>
</dbReference>
<dbReference type="OrthoDB" id="19284at2157"/>
<gene>
    <name evidence="2" type="ORF">Pdsh_08100</name>
    <name evidence="1" type="ORF">Pyrde_0314</name>
</gene>
<dbReference type="AlphaFoldDB" id="A0A0P0N2V2"/>
<dbReference type="KEGG" id="pdl:Pyrde_0314"/>
<evidence type="ECO:0000313" key="1">
    <source>
        <dbReference type="EMBL" id="ALL00364.1"/>
    </source>
</evidence>